<name>A0A1D8UQC2_9PROT</name>
<keyword evidence="2" id="KW-1185">Reference proteome</keyword>
<dbReference type="RefSeq" id="WP_070401708.1">
    <property type="nucleotide sequence ID" value="NZ_BJVW01000021.1"/>
</dbReference>
<dbReference type="AlphaFoldDB" id="A0A1D8UQC2"/>
<accession>A0A1D8UQC2</accession>
<evidence type="ECO:0000313" key="1">
    <source>
        <dbReference type="EMBL" id="AOX15845.1"/>
    </source>
</evidence>
<dbReference type="KEGG" id="kba:A0U89_00420"/>
<gene>
    <name evidence="1" type="ORF">A0U89_00420</name>
</gene>
<dbReference type="PROSITE" id="PS51257">
    <property type="entry name" value="PROKAR_LIPOPROTEIN"/>
    <property type="match status" value="1"/>
</dbReference>
<sequence length="358" mass="38996">MTRRAYGLTLLLLASCDTHMSGGRMDFTPVPQKAENATSFAPPPYPFDIEAETRMPAHCIHHILAANLISRSGSPAVPVTVDSEKGIGFLSPSEDDIGVFNDNDDHLDDLPDISVEKVTTVSGTQETFITRLKQLTFAQGHVEKVRAAKLGQMGDDRKSDKRPLAILGFDILGNYNVLLDIPAKRLILFIADSTPDCPSLSEVVGGKTFQTPLMNGLSGADNLVTVMLDGKPIGMHLEPSSNLSVISRKDALGSGLTEAELEQGDRTNTLNGETLVGYRYAYRAINIGNWHGGAFSVNVEPVNYNLLGLDFFRHRRVLMAFPSGMVYFGDEQPDSEIETHTRGLSPLASHIAHSHVRL</sequence>
<proteinExistence type="predicted"/>
<evidence type="ECO:0000313" key="2">
    <source>
        <dbReference type="Proteomes" id="UP000179145"/>
    </source>
</evidence>
<dbReference type="SUPFAM" id="SSF50630">
    <property type="entry name" value="Acid proteases"/>
    <property type="match status" value="1"/>
</dbReference>
<dbReference type="EMBL" id="CP014674">
    <property type="protein sequence ID" value="AOX15845.1"/>
    <property type="molecule type" value="Genomic_DNA"/>
</dbReference>
<dbReference type="Gene3D" id="2.40.70.10">
    <property type="entry name" value="Acid Proteases"/>
    <property type="match status" value="2"/>
</dbReference>
<reference evidence="1 2" key="1">
    <citation type="journal article" date="2016" name="Microb. Cell Fact.">
        <title>Dissection of exopolysaccharide biosynthesis in Kozakia baliensis.</title>
        <authorList>
            <person name="Brandt J.U."/>
            <person name="Jakob F."/>
            <person name="Behr J."/>
            <person name="Geissler A.J."/>
            <person name="Vogel R.F."/>
        </authorList>
    </citation>
    <scope>NUCLEOTIDE SEQUENCE [LARGE SCALE GENOMIC DNA]</scope>
    <source>
        <strain evidence="1 2">DSM 14400</strain>
    </source>
</reference>
<dbReference type="OrthoDB" id="7281214at2"/>
<dbReference type="Pfam" id="PF13650">
    <property type="entry name" value="Asp_protease_2"/>
    <property type="match status" value="1"/>
</dbReference>
<dbReference type="Proteomes" id="UP000179145">
    <property type="component" value="Chromosome"/>
</dbReference>
<dbReference type="InterPro" id="IPR021109">
    <property type="entry name" value="Peptidase_aspartic_dom_sf"/>
</dbReference>
<dbReference type="STRING" id="153496.A0U89_00420"/>
<organism evidence="1 2">
    <name type="scientific">Kozakia baliensis</name>
    <dbReference type="NCBI Taxonomy" id="153496"/>
    <lineage>
        <taxon>Bacteria</taxon>
        <taxon>Pseudomonadati</taxon>
        <taxon>Pseudomonadota</taxon>
        <taxon>Alphaproteobacteria</taxon>
        <taxon>Acetobacterales</taxon>
        <taxon>Acetobacteraceae</taxon>
        <taxon>Kozakia</taxon>
    </lineage>
</organism>
<protein>
    <submittedName>
        <fullName evidence="1">Uncharacterized protein</fullName>
    </submittedName>
</protein>